<dbReference type="Pfam" id="PF08352">
    <property type="entry name" value="oligo_HPY"/>
    <property type="match status" value="1"/>
</dbReference>
<dbReference type="GO" id="GO:0055085">
    <property type="term" value="P:transmembrane transport"/>
    <property type="evidence" value="ECO:0007669"/>
    <property type="project" value="InterPro"/>
</dbReference>
<dbReference type="GO" id="GO:0005524">
    <property type="term" value="F:ATP binding"/>
    <property type="evidence" value="ECO:0007669"/>
    <property type="project" value="UniProtKB-KW"/>
</dbReference>
<evidence type="ECO:0000256" key="1">
    <source>
        <dbReference type="ARBA" id="ARBA00004141"/>
    </source>
</evidence>
<feature type="transmembrane region" description="Helical" evidence="11">
    <location>
        <begin position="201"/>
        <end position="234"/>
    </location>
</feature>
<dbReference type="SUPFAM" id="SSF161098">
    <property type="entry name" value="MetI-like"/>
    <property type="match status" value="1"/>
</dbReference>
<dbReference type="InterPro" id="IPR003439">
    <property type="entry name" value="ABC_transporter-like_ATP-bd"/>
</dbReference>
<keyword evidence="4 11" id="KW-0813">Transport</keyword>
<evidence type="ECO:0000256" key="7">
    <source>
        <dbReference type="ARBA" id="ARBA00022741"/>
    </source>
</evidence>
<evidence type="ECO:0000313" key="15">
    <source>
        <dbReference type="EMBL" id="XDQ59625.1"/>
    </source>
</evidence>
<dbReference type="RefSeq" id="WP_369254242.1">
    <property type="nucleotide sequence ID" value="NZ_CP163440.1"/>
</dbReference>
<comment type="similarity">
    <text evidence="3">Belongs to the ABC transporter superfamily.</text>
</comment>
<evidence type="ECO:0000256" key="11">
    <source>
        <dbReference type="RuleBase" id="RU363032"/>
    </source>
</evidence>
<evidence type="ECO:0000256" key="6">
    <source>
        <dbReference type="ARBA" id="ARBA00022692"/>
    </source>
</evidence>
<dbReference type="SMART" id="SM00382">
    <property type="entry name" value="AAA"/>
    <property type="match status" value="1"/>
</dbReference>
<protein>
    <submittedName>
        <fullName evidence="15">Dipeptide/oligopeptide/nickel ABC transporter permease/ATP-binding protein</fullName>
    </submittedName>
</protein>
<dbReference type="NCBIfam" id="TIGR01727">
    <property type="entry name" value="oligo_HPY"/>
    <property type="match status" value="1"/>
</dbReference>
<keyword evidence="8" id="KW-0067">ATP-binding</keyword>
<dbReference type="PROSITE" id="PS00211">
    <property type="entry name" value="ABC_TRANSPORTER_1"/>
    <property type="match status" value="1"/>
</dbReference>
<dbReference type="Pfam" id="PF00528">
    <property type="entry name" value="BPD_transp_1"/>
    <property type="match status" value="1"/>
</dbReference>
<evidence type="ECO:0000256" key="9">
    <source>
        <dbReference type="ARBA" id="ARBA00022989"/>
    </source>
</evidence>
<feature type="transmembrane region" description="Helical" evidence="11">
    <location>
        <begin position="153"/>
        <end position="170"/>
    </location>
</feature>
<keyword evidence="7" id="KW-0547">Nucleotide-binding</keyword>
<dbReference type="InterPro" id="IPR003593">
    <property type="entry name" value="AAA+_ATPase"/>
</dbReference>
<dbReference type="GO" id="GO:0015833">
    <property type="term" value="P:peptide transport"/>
    <property type="evidence" value="ECO:0007669"/>
    <property type="project" value="InterPro"/>
</dbReference>
<keyword evidence="6 11" id="KW-0812">Transmembrane</keyword>
<dbReference type="Gene3D" id="1.10.3720.10">
    <property type="entry name" value="MetI-like"/>
    <property type="match status" value="1"/>
</dbReference>
<comment type="subcellular location">
    <subcellularLocation>
        <location evidence="11">Cell membrane</location>
        <topology evidence="11">Multi-pass membrane protein</topology>
    </subcellularLocation>
    <subcellularLocation>
        <location evidence="2">Cell membrane</location>
        <topology evidence="2">Peripheral membrane protein</topology>
    </subcellularLocation>
    <subcellularLocation>
        <location evidence="1">Membrane</location>
        <topology evidence="1">Multi-pass membrane protein</topology>
    </subcellularLocation>
</comment>
<dbReference type="InterPro" id="IPR000515">
    <property type="entry name" value="MetI-like"/>
</dbReference>
<feature type="compositionally biased region" description="Low complexity" evidence="12">
    <location>
        <begin position="303"/>
        <end position="312"/>
    </location>
</feature>
<dbReference type="FunFam" id="3.40.50.300:FF:000016">
    <property type="entry name" value="Oligopeptide ABC transporter ATP-binding component"/>
    <property type="match status" value="1"/>
</dbReference>
<feature type="domain" description="ABC transporter" evidence="13">
    <location>
        <begin position="330"/>
        <end position="575"/>
    </location>
</feature>
<evidence type="ECO:0000259" key="13">
    <source>
        <dbReference type="PROSITE" id="PS50893"/>
    </source>
</evidence>
<dbReference type="SUPFAM" id="SSF52540">
    <property type="entry name" value="P-loop containing nucleoside triphosphate hydrolases"/>
    <property type="match status" value="1"/>
</dbReference>
<dbReference type="InterPro" id="IPR035906">
    <property type="entry name" value="MetI-like_sf"/>
</dbReference>
<evidence type="ECO:0000256" key="10">
    <source>
        <dbReference type="ARBA" id="ARBA00023136"/>
    </source>
</evidence>
<name>A0AB39RUN3_9ACTN</name>
<dbReference type="PANTHER" id="PTHR43297">
    <property type="entry name" value="OLIGOPEPTIDE TRANSPORT ATP-BINDING PROTEIN APPD"/>
    <property type="match status" value="1"/>
</dbReference>
<dbReference type="PANTHER" id="PTHR43297:SF2">
    <property type="entry name" value="DIPEPTIDE TRANSPORT ATP-BINDING PROTEIN DPPD"/>
    <property type="match status" value="1"/>
</dbReference>
<dbReference type="Pfam" id="PF00005">
    <property type="entry name" value="ABC_tran"/>
    <property type="match status" value="1"/>
</dbReference>
<feature type="transmembrane region" description="Helical" evidence="11">
    <location>
        <begin position="92"/>
        <end position="116"/>
    </location>
</feature>
<dbReference type="GO" id="GO:0005886">
    <property type="term" value="C:plasma membrane"/>
    <property type="evidence" value="ECO:0007669"/>
    <property type="project" value="UniProtKB-SubCell"/>
</dbReference>
<accession>A0AB39RUN3</accession>
<reference evidence="15" key="1">
    <citation type="submission" date="2024-07" db="EMBL/GenBank/DDBJ databases">
        <authorList>
            <person name="Yu S.T."/>
        </authorList>
    </citation>
    <scope>NUCLEOTIDE SEQUENCE</scope>
    <source>
        <strain evidence="15">R35</strain>
    </source>
</reference>
<evidence type="ECO:0000256" key="8">
    <source>
        <dbReference type="ARBA" id="ARBA00022840"/>
    </source>
</evidence>
<dbReference type="InterPro" id="IPR017871">
    <property type="entry name" value="ABC_transporter-like_CS"/>
</dbReference>
<feature type="domain" description="ABC transmembrane type-1" evidence="14">
    <location>
        <begin position="88"/>
        <end position="277"/>
    </location>
</feature>
<feature type="region of interest" description="Disordered" evidence="12">
    <location>
        <begin position="293"/>
        <end position="325"/>
    </location>
</feature>
<gene>
    <name evidence="15" type="ORF">AB5J50_01780</name>
</gene>
<evidence type="ECO:0000256" key="5">
    <source>
        <dbReference type="ARBA" id="ARBA00022475"/>
    </source>
</evidence>
<organism evidence="15">
    <name type="scientific">Streptomyces sp. R35</name>
    <dbReference type="NCBI Taxonomy" id="3238630"/>
    <lineage>
        <taxon>Bacteria</taxon>
        <taxon>Bacillati</taxon>
        <taxon>Actinomycetota</taxon>
        <taxon>Actinomycetes</taxon>
        <taxon>Kitasatosporales</taxon>
        <taxon>Streptomycetaceae</taxon>
        <taxon>Streptomyces</taxon>
    </lineage>
</organism>
<keyword evidence="5" id="KW-1003">Cell membrane</keyword>
<evidence type="ECO:0000256" key="3">
    <source>
        <dbReference type="ARBA" id="ARBA00005417"/>
    </source>
</evidence>
<keyword evidence="9 11" id="KW-1133">Transmembrane helix</keyword>
<dbReference type="PROSITE" id="PS50928">
    <property type="entry name" value="ABC_TM1"/>
    <property type="match status" value="1"/>
</dbReference>
<dbReference type="InterPro" id="IPR013563">
    <property type="entry name" value="Oligopep_ABC_C"/>
</dbReference>
<sequence>MKLSPTVAAGKAARSPGLISRVLRRPAGAISLGWLLLLTMATLAASAVSAHSPLDQDLSHVLAGPSGHHLLGTDNLGRDLLSRLLYGGRSTLLAVAEALAVFLLIGVTSGLAAGFLGGWIDWLVTRSAELLFALPGIIIVLVVLSVFPGNLHAAMITFGVLGSPGITRVLRSQTLGIREELYVAAAQVAGLRRGQIMRRHILPRLASTVIVQSSLFAAVVVVIQAGLGFLGLGAQPPNPSWGGLVADASQNIDRAPWMLVPTGVPLVLTVMALGILGDAIRDAATENWSVPKLREPERRPKTRAATAAPAPERVGETGRPAAPDDTDALLTVRDLSIAIGGTPVVQRVSFHVCAGETVGLVGESGCGKSVTSLGILGLVPGGGDITDGQVIFNGADLVGAPRALEHVRGTGIAYVSQEPMVALDPTFSVGDQLAEAVRRHQDCDRRAARARVVELLRMVNIPDPAGVAKRYPHQLSGGMAQRVAIALALAGDPELLIADEPTTALDVTVQAEILTLLRTLQQQTGMAILIVTHDWGVVADLCHRSVVMYAGQVVEQAEVEQMFSRPLHPYTAGLLGANPHLARHGEPLPTIPGTVPAPGNWPTGCRFAARCSLADDTCTERPVQLTAPAPDRLTRCVHDQQLLAEGSHP</sequence>
<dbReference type="InterPro" id="IPR027417">
    <property type="entry name" value="P-loop_NTPase"/>
</dbReference>
<dbReference type="GO" id="GO:0016887">
    <property type="term" value="F:ATP hydrolysis activity"/>
    <property type="evidence" value="ECO:0007669"/>
    <property type="project" value="InterPro"/>
</dbReference>
<dbReference type="EMBL" id="CP163440">
    <property type="protein sequence ID" value="XDQ59625.1"/>
    <property type="molecule type" value="Genomic_DNA"/>
</dbReference>
<evidence type="ECO:0000256" key="2">
    <source>
        <dbReference type="ARBA" id="ARBA00004202"/>
    </source>
</evidence>
<keyword evidence="10 11" id="KW-0472">Membrane</keyword>
<dbReference type="AlphaFoldDB" id="A0AB39RUN3"/>
<evidence type="ECO:0000256" key="12">
    <source>
        <dbReference type="SAM" id="MobiDB-lite"/>
    </source>
</evidence>
<evidence type="ECO:0000256" key="4">
    <source>
        <dbReference type="ARBA" id="ARBA00022448"/>
    </source>
</evidence>
<dbReference type="CDD" id="cd06261">
    <property type="entry name" value="TM_PBP2"/>
    <property type="match status" value="1"/>
</dbReference>
<dbReference type="InterPro" id="IPR050388">
    <property type="entry name" value="ABC_Ni/Peptide_Import"/>
</dbReference>
<feature type="transmembrane region" description="Helical" evidence="11">
    <location>
        <begin position="128"/>
        <end position="147"/>
    </location>
</feature>
<evidence type="ECO:0000259" key="14">
    <source>
        <dbReference type="PROSITE" id="PS50928"/>
    </source>
</evidence>
<comment type="similarity">
    <text evidence="11">Belongs to the binding-protein-dependent transport system permease family.</text>
</comment>
<proteinExistence type="inferred from homology"/>
<dbReference type="CDD" id="cd03257">
    <property type="entry name" value="ABC_NikE_OppD_transporters"/>
    <property type="match status" value="1"/>
</dbReference>
<dbReference type="Gene3D" id="3.40.50.300">
    <property type="entry name" value="P-loop containing nucleotide triphosphate hydrolases"/>
    <property type="match status" value="1"/>
</dbReference>
<dbReference type="PROSITE" id="PS50893">
    <property type="entry name" value="ABC_TRANSPORTER_2"/>
    <property type="match status" value="1"/>
</dbReference>